<gene>
    <name evidence="2" type="ORF">KC675_02400</name>
</gene>
<accession>A0A955IDY7</accession>
<evidence type="ECO:0000313" key="2">
    <source>
        <dbReference type="EMBL" id="MCA9380008.1"/>
    </source>
</evidence>
<sequence>MSEYSKSKNNSTGGLLGGIVLGGLIGATLGLLFAPKKGEETRKQLKKSGEKYFKTGKAKVAEIKKKELDPRLKTLEREAKKRVSEVEKSVKKVVGDKSPKKK</sequence>
<dbReference type="InterPro" id="IPR024623">
    <property type="entry name" value="YtxH"/>
</dbReference>
<dbReference type="AlphaFoldDB" id="A0A955IDY7"/>
<keyword evidence="1" id="KW-1133">Transmembrane helix</keyword>
<evidence type="ECO:0000256" key="1">
    <source>
        <dbReference type="SAM" id="Phobius"/>
    </source>
</evidence>
<dbReference type="PANTHER" id="PTHR35792:SF1">
    <property type="entry name" value="SLL0268 PROTEIN"/>
    <property type="match status" value="1"/>
</dbReference>
<feature type="transmembrane region" description="Helical" evidence="1">
    <location>
        <begin position="12"/>
        <end position="34"/>
    </location>
</feature>
<keyword evidence="1" id="KW-0812">Transmembrane</keyword>
<proteinExistence type="predicted"/>
<dbReference type="EMBL" id="JAGQLL010000024">
    <property type="protein sequence ID" value="MCA9380008.1"/>
    <property type="molecule type" value="Genomic_DNA"/>
</dbReference>
<organism evidence="2 3">
    <name type="scientific">Candidatus Dojkabacteria bacterium</name>
    <dbReference type="NCBI Taxonomy" id="2099670"/>
    <lineage>
        <taxon>Bacteria</taxon>
        <taxon>Candidatus Dojkabacteria</taxon>
    </lineage>
</organism>
<reference evidence="2" key="2">
    <citation type="journal article" date="2021" name="Microbiome">
        <title>Successional dynamics and alternative stable states in a saline activated sludge microbial community over 9 years.</title>
        <authorList>
            <person name="Wang Y."/>
            <person name="Ye J."/>
            <person name="Ju F."/>
            <person name="Liu L."/>
            <person name="Boyd J.A."/>
            <person name="Deng Y."/>
            <person name="Parks D.H."/>
            <person name="Jiang X."/>
            <person name="Yin X."/>
            <person name="Woodcroft B.J."/>
            <person name="Tyson G.W."/>
            <person name="Hugenholtz P."/>
            <person name="Polz M.F."/>
            <person name="Zhang T."/>
        </authorList>
    </citation>
    <scope>NUCLEOTIDE SEQUENCE</scope>
    <source>
        <strain evidence="2">HKST-UBA15</strain>
    </source>
</reference>
<evidence type="ECO:0000313" key="3">
    <source>
        <dbReference type="Proteomes" id="UP000745577"/>
    </source>
</evidence>
<keyword evidence="1" id="KW-0472">Membrane</keyword>
<name>A0A955IDY7_9BACT</name>
<comment type="caution">
    <text evidence="2">The sequence shown here is derived from an EMBL/GenBank/DDBJ whole genome shotgun (WGS) entry which is preliminary data.</text>
</comment>
<dbReference type="PANTHER" id="PTHR35792">
    <property type="entry name" value="GENERAL STRESS PROTEIN"/>
    <property type="match status" value="1"/>
</dbReference>
<reference evidence="2" key="1">
    <citation type="submission" date="2020-04" db="EMBL/GenBank/DDBJ databases">
        <authorList>
            <person name="Zhang T."/>
        </authorList>
    </citation>
    <scope>NUCLEOTIDE SEQUENCE</scope>
    <source>
        <strain evidence="2">HKST-UBA15</strain>
    </source>
</reference>
<protein>
    <submittedName>
        <fullName evidence="2">YtxH domain-containing protein</fullName>
    </submittedName>
</protein>
<dbReference type="Proteomes" id="UP000745577">
    <property type="component" value="Unassembled WGS sequence"/>
</dbReference>
<dbReference type="Pfam" id="PF12732">
    <property type="entry name" value="YtxH"/>
    <property type="match status" value="1"/>
</dbReference>
<dbReference type="InterPro" id="IPR052928">
    <property type="entry name" value="Desiccation-related_membrane"/>
</dbReference>